<dbReference type="Gene3D" id="3.10.580.10">
    <property type="entry name" value="CBS-domain"/>
    <property type="match status" value="1"/>
</dbReference>
<keyword evidence="1" id="KW-0129">CBS domain</keyword>
<name>A0ABX8A5U8_9BRAD</name>
<dbReference type="SUPFAM" id="SSF54631">
    <property type="entry name" value="CBS-domain pair"/>
    <property type="match status" value="1"/>
</dbReference>
<dbReference type="InterPro" id="IPR046342">
    <property type="entry name" value="CBS_dom_sf"/>
</dbReference>
<accession>A0ABX8A5U8</accession>
<dbReference type="RefSeq" id="WP_211912659.1">
    <property type="nucleotide sequence ID" value="NZ_CP036498.1"/>
</dbReference>
<dbReference type="Pfam" id="PF00571">
    <property type="entry name" value="CBS"/>
    <property type="match status" value="1"/>
</dbReference>
<dbReference type="InterPro" id="IPR005835">
    <property type="entry name" value="NTP_transferase_dom"/>
</dbReference>
<dbReference type="EMBL" id="CP036498">
    <property type="protein sequence ID" value="QUS39113.1"/>
    <property type="molecule type" value="Genomic_DNA"/>
</dbReference>
<sequence>MPSVSVLKPTNEMICSADAPLRDVLAQISTASIVALIVVDGDDRLVGVMTDGDVRRALLRRLDLDTLVRDVMNPNPVLGRLDDDRHNAAALAATSSIIRFLPVVDTERRLACVWVNSAVRGTLSALVMAGGLGSRLGNQTRHTPKPLLPVAGEPMIEHVIRALENAGITNIYISVLHLADQIERYAQKRSGKSKLHILREPQRLGTAGAVGLLPPDDAGPLLVSNADVMTTVTFDAMVDFHTRQGNHATIAVARHEQRLEFGIIHHDEQGRFRNIEEKPTFVHFIAAGIYLLGPEVRRLVPRNTYIDMPNLLNAARTAGLDVGLFPVHEYWRDVGRPIDLADADADLRASKRDF</sequence>
<gene>
    <name evidence="3" type="ORF">RPMA_09895</name>
</gene>
<dbReference type="Proteomes" id="UP000682843">
    <property type="component" value="Chromosome"/>
</dbReference>
<evidence type="ECO:0000259" key="2">
    <source>
        <dbReference type="PROSITE" id="PS51371"/>
    </source>
</evidence>
<dbReference type="InterPro" id="IPR029044">
    <property type="entry name" value="Nucleotide-diphossugar_trans"/>
</dbReference>
<dbReference type="SUPFAM" id="SSF53448">
    <property type="entry name" value="Nucleotide-diphospho-sugar transferases"/>
    <property type="match status" value="1"/>
</dbReference>
<keyword evidence="4" id="KW-1185">Reference proteome</keyword>
<evidence type="ECO:0000313" key="4">
    <source>
        <dbReference type="Proteomes" id="UP000682843"/>
    </source>
</evidence>
<dbReference type="Pfam" id="PF00483">
    <property type="entry name" value="NTP_transferase"/>
    <property type="match status" value="1"/>
</dbReference>
<proteinExistence type="predicted"/>
<protein>
    <submittedName>
        <fullName evidence="3">CBS domain-containing protein</fullName>
    </submittedName>
</protein>
<evidence type="ECO:0000256" key="1">
    <source>
        <dbReference type="PROSITE-ProRule" id="PRU00703"/>
    </source>
</evidence>
<organism evidence="3 4">
    <name type="scientific">Tardiphaga alba</name>
    <dbReference type="NCBI Taxonomy" id="340268"/>
    <lineage>
        <taxon>Bacteria</taxon>
        <taxon>Pseudomonadati</taxon>
        <taxon>Pseudomonadota</taxon>
        <taxon>Alphaproteobacteria</taxon>
        <taxon>Hyphomicrobiales</taxon>
        <taxon>Nitrobacteraceae</taxon>
        <taxon>Tardiphaga</taxon>
    </lineage>
</organism>
<reference evidence="3 4" key="1">
    <citation type="submission" date="2019-02" db="EMBL/GenBank/DDBJ databases">
        <title>Emended description of the genus Rhodopseudomonas and description of Rhodopseudomonas albus sp. nov., a non-phototrophic, heavy-metal-tolerant bacterium isolated from garden soil.</title>
        <authorList>
            <person name="Bao Z."/>
            <person name="Cao W.W."/>
            <person name="Sato Y."/>
            <person name="Nishizawa T."/>
            <person name="Zhao J."/>
            <person name="Guo Y."/>
            <person name="Ohta H."/>
        </authorList>
    </citation>
    <scope>NUCLEOTIDE SEQUENCE [LARGE SCALE GENOMIC DNA]</scope>
    <source>
        <strain evidence="3 4">SK50-23</strain>
    </source>
</reference>
<feature type="domain" description="CBS" evidence="2">
    <location>
        <begin position="7"/>
        <end position="64"/>
    </location>
</feature>
<dbReference type="Gene3D" id="3.90.550.10">
    <property type="entry name" value="Spore Coat Polysaccharide Biosynthesis Protein SpsA, Chain A"/>
    <property type="match status" value="1"/>
</dbReference>
<dbReference type="InterPro" id="IPR050486">
    <property type="entry name" value="Mannose-1P_guanyltransferase"/>
</dbReference>
<dbReference type="PANTHER" id="PTHR22572">
    <property type="entry name" value="SUGAR-1-PHOSPHATE GUANYL TRANSFERASE"/>
    <property type="match status" value="1"/>
</dbReference>
<evidence type="ECO:0000313" key="3">
    <source>
        <dbReference type="EMBL" id="QUS39113.1"/>
    </source>
</evidence>
<dbReference type="InterPro" id="IPR000644">
    <property type="entry name" value="CBS_dom"/>
</dbReference>
<dbReference type="PROSITE" id="PS51371">
    <property type="entry name" value="CBS"/>
    <property type="match status" value="1"/>
</dbReference>
<dbReference type="SMART" id="SM00116">
    <property type="entry name" value="CBS"/>
    <property type="match status" value="1"/>
</dbReference>